<dbReference type="InterPro" id="IPR001898">
    <property type="entry name" value="SLC13A/DASS"/>
</dbReference>
<dbReference type="AlphaFoldDB" id="A0A7K1LQK7"/>
<protein>
    <submittedName>
        <fullName evidence="7">DASS family sodium-coupled anion symporter</fullName>
    </submittedName>
</protein>
<accession>A0A7K1LQK7</accession>
<dbReference type="EMBL" id="VJVW01000004">
    <property type="protein sequence ID" value="MUP43087.1"/>
    <property type="molecule type" value="Genomic_DNA"/>
</dbReference>
<evidence type="ECO:0000256" key="3">
    <source>
        <dbReference type="ARBA" id="ARBA00022692"/>
    </source>
</evidence>
<evidence type="ECO:0000313" key="7">
    <source>
        <dbReference type="EMBL" id="MUP43087.1"/>
    </source>
</evidence>
<feature type="transmembrane region" description="Helical" evidence="6">
    <location>
        <begin position="413"/>
        <end position="432"/>
    </location>
</feature>
<name>A0A7K1LQK7_9FLAO</name>
<keyword evidence="8" id="KW-1185">Reference proteome</keyword>
<evidence type="ECO:0000256" key="6">
    <source>
        <dbReference type="SAM" id="Phobius"/>
    </source>
</evidence>
<dbReference type="PANTHER" id="PTHR10283:SF82">
    <property type="entry name" value="SOLUTE CARRIER FAMILY 13 MEMBER 2"/>
    <property type="match status" value="1"/>
</dbReference>
<feature type="transmembrane region" description="Helical" evidence="6">
    <location>
        <begin position="300"/>
        <end position="318"/>
    </location>
</feature>
<organism evidence="7 8">
    <name type="scientific">Christiangramia aestuarii</name>
    <dbReference type="NCBI Taxonomy" id="1028746"/>
    <lineage>
        <taxon>Bacteria</taxon>
        <taxon>Pseudomonadati</taxon>
        <taxon>Bacteroidota</taxon>
        <taxon>Flavobacteriia</taxon>
        <taxon>Flavobacteriales</taxon>
        <taxon>Flavobacteriaceae</taxon>
        <taxon>Christiangramia</taxon>
    </lineage>
</organism>
<feature type="transmembrane region" description="Helical" evidence="6">
    <location>
        <begin position="84"/>
        <end position="102"/>
    </location>
</feature>
<dbReference type="Pfam" id="PF00939">
    <property type="entry name" value="Na_sulph_symp"/>
    <property type="match status" value="1"/>
</dbReference>
<reference evidence="7 8" key="1">
    <citation type="submission" date="2019-07" db="EMBL/GenBank/DDBJ databases">
        <title>Gramella aestuarii sp. nov., isolated from a tidal flat, and emended description of Gramella echinicola.</title>
        <authorList>
            <person name="Liu L."/>
        </authorList>
    </citation>
    <scope>NUCLEOTIDE SEQUENCE [LARGE SCALE GENOMIC DNA]</scope>
    <source>
        <strain evidence="7 8">BS12</strain>
    </source>
</reference>
<feature type="transmembrane region" description="Helical" evidence="6">
    <location>
        <begin position="53"/>
        <end position="72"/>
    </location>
</feature>
<evidence type="ECO:0000313" key="8">
    <source>
        <dbReference type="Proteomes" id="UP000460416"/>
    </source>
</evidence>
<feature type="transmembrane region" description="Helical" evidence="6">
    <location>
        <begin position="169"/>
        <end position="193"/>
    </location>
</feature>
<dbReference type="RefSeq" id="WP_156276788.1">
    <property type="nucleotide sequence ID" value="NZ_BAABGI010000001.1"/>
</dbReference>
<feature type="transmembrane region" description="Helical" evidence="6">
    <location>
        <begin position="213"/>
        <end position="235"/>
    </location>
</feature>
<evidence type="ECO:0000256" key="5">
    <source>
        <dbReference type="ARBA" id="ARBA00023136"/>
    </source>
</evidence>
<feature type="transmembrane region" description="Helical" evidence="6">
    <location>
        <begin position="362"/>
        <end position="383"/>
    </location>
</feature>
<feature type="transmembrane region" description="Helical" evidence="6">
    <location>
        <begin position="122"/>
        <end position="148"/>
    </location>
</feature>
<dbReference type="Proteomes" id="UP000460416">
    <property type="component" value="Unassembled WGS sequence"/>
</dbReference>
<dbReference type="PROSITE" id="PS01271">
    <property type="entry name" value="NA_SULFATE"/>
    <property type="match status" value="1"/>
</dbReference>
<keyword evidence="4 6" id="KW-1133">Transmembrane helix</keyword>
<dbReference type="OrthoDB" id="9766267at2"/>
<dbReference type="PANTHER" id="PTHR10283">
    <property type="entry name" value="SOLUTE CARRIER FAMILY 13 MEMBER"/>
    <property type="match status" value="1"/>
</dbReference>
<gene>
    <name evidence="7" type="ORF">FLP08_10915</name>
</gene>
<dbReference type="CDD" id="cd01115">
    <property type="entry name" value="SLC13_permease"/>
    <property type="match status" value="1"/>
</dbReference>
<evidence type="ECO:0000256" key="2">
    <source>
        <dbReference type="ARBA" id="ARBA00022448"/>
    </source>
</evidence>
<feature type="transmembrane region" description="Helical" evidence="6">
    <location>
        <begin position="270"/>
        <end position="288"/>
    </location>
</feature>
<comment type="caution">
    <text evidence="7">The sequence shown here is derived from an EMBL/GenBank/DDBJ whole genome shotgun (WGS) entry which is preliminary data.</text>
</comment>
<feature type="transmembrane region" description="Helical" evidence="6">
    <location>
        <begin position="390"/>
        <end position="407"/>
    </location>
</feature>
<evidence type="ECO:0000256" key="1">
    <source>
        <dbReference type="ARBA" id="ARBA00004141"/>
    </source>
</evidence>
<proteinExistence type="predicted"/>
<sequence length="492" mass="54192">MKVTKNIFLILGPLLFLFLQFIGGPDGMPEPAYDVLCATIWIALWWVTEAVPIAVTALLPIVLFPLTGALDLSTTTASYGHKYIFLYMGGFIIAVAIEKWNLHKLIALHIIRLIGTNVKNIILGFMVATAFLSMWISNTATSVMMLPIGMSIVSQLKDNPSTVMNENKIFGKALMLSIAYSASIGGIATLIGTPPNLVFAGYIQEVYNIDISFFQWLKFGLPISIILLIISWLYITNIAFSFKQNQFPGGREEIEKLISELGPMKREEKIVSIVFAITAICWITRSFILEKFLPGIDDTIIAMVAGITLFTIGSGTEGKRIINWKEAVKMPWGIILLFGGGMALASGFEVTGLAEWFGLQMTLLYALPLLLLILIVIFSVNFITELTSNLATTAMLLPILAPIAIKLDLNPYMLLVATTVAASCAFMLPVATPPNAVVFGSGYLRIPDMVKTGIWMNLISIILLTAMVYLLLPYLWDFEPFGFSENFKKSTP</sequence>
<keyword evidence="3 6" id="KW-0812">Transmembrane</keyword>
<dbReference type="GO" id="GO:0015141">
    <property type="term" value="F:succinate transmembrane transporter activity"/>
    <property type="evidence" value="ECO:0007669"/>
    <property type="project" value="UniProtKB-ARBA"/>
</dbReference>
<dbReference type="InterPro" id="IPR031312">
    <property type="entry name" value="Na/sul_symport_CS"/>
</dbReference>
<dbReference type="NCBIfam" id="TIGR00785">
    <property type="entry name" value="dass"/>
    <property type="match status" value="1"/>
</dbReference>
<comment type="subcellular location">
    <subcellularLocation>
        <location evidence="1">Membrane</location>
        <topology evidence="1">Multi-pass membrane protein</topology>
    </subcellularLocation>
</comment>
<feature type="transmembrane region" description="Helical" evidence="6">
    <location>
        <begin position="330"/>
        <end position="350"/>
    </location>
</feature>
<evidence type="ECO:0000256" key="4">
    <source>
        <dbReference type="ARBA" id="ARBA00022989"/>
    </source>
</evidence>
<keyword evidence="5 6" id="KW-0472">Membrane</keyword>
<keyword evidence="2" id="KW-0813">Transport</keyword>
<feature type="transmembrane region" description="Helical" evidence="6">
    <location>
        <begin position="453"/>
        <end position="476"/>
    </location>
</feature>
<dbReference type="GO" id="GO:0005886">
    <property type="term" value="C:plasma membrane"/>
    <property type="evidence" value="ECO:0007669"/>
    <property type="project" value="TreeGrafter"/>
</dbReference>